<name>A0ABQ7UB40_SOLTU</name>
<evidence type="ECO:0000313" key="1">
    <source>
        <dbReference type="EMBL" id="KAH0743894.1"/>
    </source>
</evidence>
<dbReference type="SUPFAM" id="SSF55124">
    <property type="entry name" value="Nitrite/Sulfite reductase N-terminal domain-like"/>
    <property type="match status" value="1"/>
</dbReference>
<sequence>MVQKNSTQRLKRQCLRLSASARGRIYSQVNELLRTRLPSILNYVCANNEKEVIILACIHNQKGYSFIDLYIPITYVEVDDMNDLARLADEYGSGKLWLTGTEHYYSQY</sequence>
<protein>
    <submittedName>
        <fullName evidence="1">Uncharacterized protein</fullName>
    </submittedName>
</protein>
<evidence type="ECO:0000313" key="2">
    <source>
        <dbReference type="Proteomes" id="UP000826656"/>
    </source>
</evidence>
<keyword evidence="2" id="KW-1185">Reference proteome</keyword>
<reference evidence="1 2" key="1">
    <citation type="journal article" date="2021" name="bioRxiv">
        <title>Chromosome-scale and haplotype-resolved genome assembly of a tetraploid potato cultivar.</title>
        <authorList>
            <person name="Sun H."/>
            <person name="Jiao W.-B."/>
            <person name="Krause K."/>
            <person name="Campoy J.A."/>
            <person name="Goel M."/>
            <person name="Folz-Donahue K."/>
            <person name="Kukat C."/>
            <person name="Huettel B."/>
            <person name="Schneeberger K."/>
        </authorList>
    </citation>
    <scope>NUCLEOTIDE SEQUENCE [LARGE SCALE GENOMIC DNA]</scope>
    <source>
        <strain evidence="1">SolTubOtavaFocal</strain>
        <tissue evidence="1">Leaves</tissue>
    </source>
</reference>
<dbReference type="Proteomes" id="UP000826656">
    <property type="component" value="Unassembled WGS sequence"/>
</dbReference>
<organism evidence="1 2">
    <name type="scientific">Solanum tuberosum</name>
    <name type="common">Potato</name>
    <dbReference type="NCBI Taxonomy" id="4113"/>
    <lineage>
        <taxon>Eukaryota</taxon>
        <taxon>Viridiplantae</taxon>
        <taxon>Streptophyta</taxon>
        <taxon>Embryophyta</taxon>
        <taxon>Tracheophyta</taxon>
        <taxon>Spermatophyta</taxon>
        <taxon>Magnoliopsida</taxon>
        <taxon>eudicotyledons</taxon>
        <taxon>Gunneridae</taxon>
        <taxon>Pentapetalae</taxon>
        <taxon>asterids</taxon>
        <taxon>lamiids</taxon>
        <taxon>Solanales</taxon>
        <taxon>Solanaceae</taxon>
        <taxon>Solanoideae</taxon>
        <taxon>Solaneae</taxon>
        <taxon>Solanum</taxon>
    </lineage>
</organism>
<proteinExistence type="predicted"/>
<accession>A0ABQ7UB40</accession>
<gene>
    <name evidence="1" type="ORF">KY290_031887</name>
</gene>
<dbReference type="EMBL" id="JAIVGD010000023">
    <property type="protein sequence ID" value="KAH0743894.1"/>
    <property type="molecule type" value="Genomic_DNA"/>
</dbReference>
<dbReference type="InterPro" id="IPR036136">
    <property type="entry name" value="Nit/Sulf_reduc_fer-like_dom_sf"/>
</dbReference>
<comment type="caution">
    <text evidence="1">The sequence shown here is derived from an EMBL/GenBank/DDBJ whole genome shotgun (WGS) entry which is preliminary data.</text>
</comment>
<dbReference type="Gene3D" id="3.90.480.20">
    <property type="match status" value="1"/>
</dbReference>